<gene>
    <name evidence="1" type="ORF">DUNSADRAFT_8502</name>
</gene>
<feature type="non-terminal residue" evidence="1">
    <location>
        <position position="183"/>
    </location>
</feature>
<evidence type="ECO:0000313" key="1">
    <source>
        <dbReference type="EMBL" id="KAF5834732.1"/>
    </source>
</evidence>
<keyword evidence="2" id="KW-1185">Reference proteome</keyword>
<reference evidence="1" key="1">
    <citation type="submission" date="2017-08" db="EMBL/GenBank/DDBJ databases">
        <authorList>
            <person name="Polle J.E."/>
            <person name="Barry K."/>
            <person name="Cushman J."/>
            <person name="Schmutz J."/>
            <person name="Tran D."/>
            <person name="Hathwaick L.T."/>
            <person name="Yim W.C."/>
            <person name="Jenkins J."/>
            <person name="Mckie-Krisberg Z.M."/>
            <person name="Prochnik S."/>
            <person name="Lindquist E."/>
            <person name="Dockter R.B."/>
            <person name="Adam C."/>
            <person name="Molina H."/>
            <person name="Bunkerborg J."/>
            <person name="Jin E."/>
            <person name="Buchheim M."/>
            <person name="Magnuson J."/>
        </authorList>
    </citation>
    <scope>NUCLEOTIDE SEQUENCE</scope>
    <source>
        <strain evidence="1">CCAP 19/18</strain>
    </source>
</reference>
<comment type="caution">
    <text evidence="1">The sequence shown here is derived from an EMBL/GenBank/DDBJ whole genome shotgun (WGS) entry which is preliminary data.</text>
</comment>
<dbReference type="EMBL" id="MU069741">
    <property type="protein sequence ID" value="KAF5834732.1"/>
    <property type="molecule type" value="Genomic_DNA"/>
</dbReference>
<evidence type="ECO:0000313" key="2">
    <source>
        <dbReference type="Proteomes" id="UP000815325"/>
    </source>
</evidence>
<sequence>MYACSTPAYQAIGGSSVVPPATTVLVGVLADPAKHVHLPFGQGLGVLLRFARLFRIRSETLLLLLVQHMLEQWPLLDRDASDVGSLASHPPSHAAYCKLPLGLPGSPEQHMQQILLQLQQQLGGWHEYLQVLRHCWEPLFVWYAAGTLTSDEVEGFKGCMGLFLSRAVPVLFHHYAVFNRREV</sequence>
<protein>
    <submittedName>
        <fullName evidence="1">Uncharacterized protein</fullName>
    </submittedName>
</protein>
<organism evidence="1 2">
    <name type="scientific">Dunaliella salina</name>
    <name type="common">Green alga</name>
    <name type="synonym">Protococcus salinus</name>
    <dbReference type="NCBI Taxonomy" id="3046"/>
    <lineage>
        <taxon>Eukaryota</taxon>
        <taxon>Viridiplantae</taxon>
        <taxon>Chlorophyta</taxon>
        <taxon>core chlorophytes</taxon>
        <taxon>Chlorophyceae</taxon>
        <taxon>CS clade</taxon>
        <taxon>Chlamydomonadales</taxon>
        <taxon>Dunaliellaceae</taxon>
        <taxon>Dunaliella</taxon>
    </lineage>
</organism>
<accession>A0ABQ7GJE0</accession>
<dbReference type="Proteomes" id="UP000815325">
    <property type="component" value="Unassembled WGS sequence"/>
</dbReference>
<name>A0ABQ7GJE0_DUNSA</name>
<proteinExistence type="predicted"/>